<proteinExistence type="predicted"/>
<gene>
    <name evidence="1" type="ORF">B0H64DRAFT_121764</name>
</gene>
<protein>
    <recommendedName>
        <fullName evidence="3">Transcription factor domain-containing protein</fullName>
    </recommendedName>
</protein>
<evidence type="ECO:0008006" key="3">
    <source>
        <dbReference type="Google" id="ProtNLM"/>
    </source>
</evidence>
<dbReference type="PANTHER" id="PTHR37540">
    <property type="entry name" value="TRANSCRIPTION FACTOR (ACR-2), PUTATIVE-RELATED-RELATED"/>
    <property type="match status" value="1"/>
</dbReference>
<accession>A0AAE0HIM7</accession>
<dbReference type="RefSeq" id="XP_062660782.1">
    <property type="nucleotide sequence ID" value="XM_062797965.1"/>
</dbReference>
<keyword evidence="2" id="KW-1185">Reference proteome</keyword>
<evidence type="ECO:0000313" key="1">
    <source>
        <dbReference type="EMBL" id="KAK3297268.1"/>
    </source>
</evidence>
<reference evidence="1" key="2">
    <citation type="submission" date="2023-06" db="EMBL/GenBank/DDBJ databases">
        <authorList>
            <consortium name="Lawrence Berkeley National Laboratory"/>
            <person name="Haridas S."/>
            <person name="Hensen N."/>
            <person name="Bonometti L."/>
            <person name="Westerberg I."/>
            <person name="Brannstrom I.O."/>
            <person name="Guillou S."/>
            <person name="Cros-Aarteil S."/>
            <person name="Calhoun S."/>
            <person name="Kuo A."/>
            <person name="Mondo S."/>
            <person name="Pangilinan J."/>
            <person name="Riley R."/>
            <person name="Labutti K."/>
            <person name="Andreopoulos B."/>
            <person name="Lipzen A."/>
            <person name="Chen C."/>
            <person name="Yanf M."/>
            <person name="Daum C."/>
            <person name="Ng V."/>
            <person name="Clum A."/>
            <person name="Steindorff A."/>
            <person name="Ohm R."/>
            <person name="Martin F."/>
            <person name="Silar P."/>
            <person name="Natvig D."/>
            <person name="Lalanne C."/>
            <person name="Gautier V."/>
            <person name="Ament-Velasquez S.L."/>
            <person name="Kruys A."/>
            <person name="Hutchinson M.I."/>
            <person name="Powell A.J."/>
            <person name="Barry K."/>
            <person name="Miller A.N."/>
            <person name="Grigoriev I.V."/>
            <person name="Debuchy R."/>
            <person name="Gladieux P."/>
            <person name="Thoren M.H."/>
            <person name="Johannesson H."/>
        </authorList>
    </citation>
    <scope>NUCLEOTIDE SEQUENCE</scope>
    <source>
        <strain evidence="1">CBS 168.71</strain>
    </source>
</reference>
<dbReference type="EMBL" id="JAUEPN010000003">
    <property type="protein sequence ID" value="KAK3297268.1"/>
    <property type="molecule type" value="Genomic_DNA"/>
</dbReference>
<evidence type="ECO:0000313" key="2">
    <source>
        <dbReference type="Proteomes" id="UP001278766"/>
    </source>
</evidence>
<reference evidence="1" key="1">
    <citation type="journal article" date="2023" name="Mol. Phylogenet. Evol.">
        <title>Genome-scale phylogeny and comparative genomics of the fungal order Sordariales.</title>
        <authorList>
            <person name="Hensen N."/>
            <person name="Bonometti L."/>
            <person name="Westerberg I."/>
            <person name="Brannstrom I.O."/>
            <person name="Guillou S."/>
            <person name="Cros-Aarteil S."/>
            <person name="Calhoun S."/>
            <person name="Haridas S."/>
            <person name="Kuo A."/>
            <person name="Mondo S."/>
            <person name="Pangilinan J."/>
            <person name="Riley R."/>
            <person name="LaButti K."/>
            <person name="Andreopoulos B."/>
            <person name="Lipzen A."/>
            <person name="Chen C."/>
            <person name="Yan M."/>
            <person name="Daum C."/>
            <person name="Ng V."/>
            <person name="Clum A."/>
            <person name="Steindorff A."/>
            <person name="Ohm R.A."/>
            <person name="Martin F."/>
            <person name="Silar P."/>
            <person name="Natvig D.O."/>
            <person name="Lalanne C."/>
            <person name="Gautier V."/>
            <person name="Ament-Velasquez S.L."/>
            <person name="Kruys A."/>
            <person name="Hutchinson M.I."/>
            <person name="Powell A.J."/>
            <person name="Barry K."/>
            <person name="Miller A.N."/>
            <person name="Grigoriev I.V."/>
            <person name="Debuchy R."/>
            <person name="Gladieux P."/>
            <person name="Hiltunen Thoren M."/>
            <person name="Johannesson H."/>
        </authorList>
    </citation>
    <scope>NUCLEOTIDE SEQUENCE</scope>
    <source>
        <strain evidence="1">CBS 168.71</strain>
    </source>
</reference>
<dbReference type="Proteomes" id="UP001278766">
    <property type="component" value="Unassembled WGS sequence"/>
</dbReference>
<organism evidence="1 2">
    <name type="scientific">Chaetomium fimeti</name>
    <dbReference type="NCBI Taxonomy" id="1854472"/>
    <lineage>
        <taxon>Eukaryota</taxon>
        <taxon>Fungi</taxon>
        <taxon>Dikarya</taxon>
        <taxon>Ascomycota</taxon>
        <taxon>Pezizomycotina</taxon>
        <taxon>Sordariomycetes</taxon>
        <taxon>Sordariomycetidae</taxon>
        <taxon>Sordariales</taxon>
        <taxon>Chaetomiaceae</taxon>
        <taxon>Chaetomium</taxon>
    </lineage>
</organism>
<dbReference type="AlphaFoldDB" id="A0AAE0HIM7"/>
<comment type="caution">
    <text evidence="1">The sequence shown here is derived from an EMBL/GenBank/DDBJ whole genome shotgun (WGS) entry which is preliminary data.</text>
</comment>
<dbReference type="PANTHER" id="PTHR37540:SF5">
    <property type="entry name" value="TRANSCRIPTION FACTOR DOMAIN-CONTAINING PROTEIN"/>
    <property type="match status" value="1"/>
</dbReference>
<sequence>MAPSKQQRLLWVHSTEPTSVRRRDKTTMTKIRRHVMEDIGISRRKPQQNPQFVIEVGSPTEVNSLLPPFWSQDPLSILEQEWQMDNFSAYGMSLLATEGKRLLGNADALTSEGFSFPFAFTSSAFLRHFRPIFSDPSVLKQIYHQSSGRVRVMALERSLGTISCIEATVAQPKIDPATADRVICAVLSIICYNLLSLEFNQARVHLGGLGGLIAARGGIQSLNGNNELRLIIFWVDVTTCLLFNMRPRYSLPLDLIPAMFHTDSSKGLPMPLSRILATAEAEIGVKLTHIPVCVADLSEVALAIESELAVRGDALWDDEIFLGLRINPLAHRLFDRAGPTAGFSSHLHQILESVRIGMIVWIIWVKRMCRSWPGSPMAYVPELLSMLSAETNWAANTALDALDDMLSVRLWLSVLCGIASCHGSCERETAVKLIAEDVHRLNRKEWGEVMVRVRQMPWINSFETPLAGLRSHVQLLHLS</sequence>
<dbReference type="GeneID" id="87834913"/>
<name>A0AAE0HIM7_9PEZI</name>